<name>A0A517SQF6_9BACT</name>
<keyword evidence="1" id="KW-0812">Transmembrane</keyword>
<evidence type="ECO:0000259" key="3">
    <source>
        <dbReference type="Pfam" id="PF13400"/>
    </source>
</evidence>
<keyword evidence="1" id="KW-1133">Transmembrane helix</keyword>
<proteinExistence type="predicted"/>
<sequence length="417" mass="45219">MWKTRVCQGKRKEGAFEAIGFLDRQFHSSCFSTDVSVEAGRKLSNTDFTIMAFSKSPQPTGCPGQARKGAIAATTALLLIPIAGMLAFAVDYGYVLRERSELQRMADAAALAAVQELVPKADLSQDLAATRAAVRQYVQMNLTDFDAFTVLDEDIEIGRFDPATVFTNLTIVNDGVADTVRVTLRRDTATNPGVPMFFARVLGMDSSDVVVTATAVLQKARYLPPGSSVLPFSVPESHWNGLPEGHVWSIYGDGHLEDGAGNMIPGNWGTVDIGISNNSTRDLSDQIRGGLYQDDLDALNGESRIPTDEYIDGDLDFYVNGDTGLSGGMRHAVADVHGQTRLIPIYDDLAGHGGGTEFRIVDWGVVQVVNSEFRGNGRTFVEIKKTYLYDGDLRPNHDLSDTSHSISAAFTTPALIE</sequence>
<evidence type="ECO:0000313" key="5">
    <source>
        <dbReference type="Proteomes" id="UP000315003"/>
    </source>
</evidence>
<feature type="domain" description="DUF2134" evidence="2">
    <location>
        <begin position="126"/>
        <end position="215"/>
    </location>
</feature>
<dbReference type="Pfam" id="PF09977">
    <property type="entry name" value="Tad_C"/>
    <property type="match status" value="1"/>
</dbReference>
<keyword evidence="1" id="KW-0472">Membrane</keyword>
<feature type="transmembrane region" description="Helical" evidence="1">
    <location>
        <begin position="70"/>
        <end position="95"/>
    </location>
</feature>
<evidence type="ECO:0000256" key="1">
    <source>
        <dbReference type="SAM" id="Phobius"/>
    </source>
</evidence>
<reference evidence="4 5" key="1">
    <citation type="submission" date="2019-02" db="EMBL/GenBank/DDBJ databases">
        <title>Deep-cultivation of Planctomycetes and their phenomic and genomic characterization uncovers novel biology.</title>
        <authorList>
            <person name="Wiegand S."/>
            <person name="Jogler M."/>
            <person name="Boedeker C."/>
            <person name="Pinto D."/>
            <person name="Vollmers J."/>
            <person name="Rivas-Marin E."/>
            <person name="Kohn T."/>
            <person name="Peeters S.H."/>
            <person name="Heuer A."/>
            <person name="Rast P."/>
            <person name="Oberbeckmann S."/>
            <person name="Bunk B."/>
            <person name="Jeske O."/>
            <person name="Meyerdierks A."/>
            <person name="Storesund J.E."/>
            <person name="Kallscheuer N."/>
            <person name="Luecker S."/>
            <person name="Lage O.M."/>
            <person name="Pohl T."/>
            <person name="Merkel B.J."/>
            <person name="Hornburger P."/>
            <person name="Mueller R.-W."/>
            <person name="Bruemmer F."/>
            <person name="Labrenz M."/>
            <person name="Spormann A.M."/>
            <person name="Op den Camp H."/>
            <person name="Overmann J."/>
            <person name="Amann R."/>
            <person name="Jetten M.S.M."/>
            <person name="Mascher T."/>
            <person name="Medema M.H."/>
            <person name="Devos D.P."/>
            <person name="Kaster A.-K."/>
            <person name="Ovreas L."/>
            <person name="Rohde M."/>
            <person name="Galperin M.Y."/>
            <person name="Jogler C."/>
        </authorList>
    </citation>
    <scope>NUCLEOTIDE SEQUENCE [LARGE SCALE GENOMIC DNA]</scope>
    <source>
        <strain evidence="4 5">SV_7m_r</strain>
    </source>
</reference>
<evidence type="ECO:0000259" key="2">
    <source>
        <dbReference type="Pfam" id="PF09977"/>
    </source>
</evidence>
<dbReference type="InterPro" id="IPR018705">
    <property type="entry name" value="DUF2134_membrane"/>
</dbReference>
<dbReference type="EMBL" id="CP036272">
    <property type="protein sequence ID" value="QDT58349.1"/>
    <property type="molecule type" value="Genomic_DNA"/>
</dbReference>
<accession>A0A517SQF6</accession>
<keyword evidence="5" id="KW-1185">Reference proteome</keyword>
<dbReference type="Proteomes" id="UP000315003">
    <property type="component" value="Chromosome"/>
</dbReference>
<dbReference type="Pfam" id="PF13400">
    <property type="entry name" value="Tad"/>
    <property type="match status" value="1"/>
</dbReference>
<dbReference type="AlphaFoldDB" id="A0A517SQF6"/>
<gene>
    <name evidence="4" type="ORF">SV7mr_08390</name>
</gene>
<organism evidence="4 5">
    <name type="scientific">Stieleria bergensis</name>
    <dbReference type="NCBI Taxonomy" id="2528025"/>
    <lineage>
        <taxon>Bacteria</taxon>
        <taxon>Pseudomonadati</taxon>
        <taxon>Planctomycetota</taxon>
        <taxon>Planctomycetia</taxon>
        <taxon>Pirellulales</taxon>
        <taxon>Pirellulaceae</taxon>
        <taxon>Stieleria</taxon>
    </lineage>
</organism>
<dbReference type="InterPro" id="IPR028087">
    <property type="entry name" value="Tad_N"/>
</dbReference>
<protein>
    <submittedName>
        <fullName evidence="4">Uncharacterized protein</fullName>
    </submittedName>
</protein>
<evidence type="ECO:0000313" key="4">
    <source>
        <dbReference type="EMBL" id="QDT58349.1"/>
    </source>
</evidence>
<feature type="domain" description="Putative Flp pilus-assembly TadG-like N-terminal" evidence="3">
    <location>
        <begin position="69"/>
        <end position="115"/>
    </location>
</feature>